<organism evidence="2 3">
    <name type="scientific">Mesorhizobium caraganae</name>
    <dbReference type="NCBI Taxonomy" id="483206"/>
    <lineage>
        <taxon>Bacteria</taxon>
        <taxon>Pseudomonadati</taxon>
        <taxon>Pseudomonadota</taxon>
        <taxon>Alphaproteobacteria</taxon>
        <taxon>Hyphomicrobiales</taxon>
        <taxon>Phyllobacteriaceae</taxon>
        <taxon>Mesorhizobium</taxon>
    </lineage>
</organism>
<gene>
    <name evidence="2" type="ORF">NKI36_10040</name>
</gene>
<evidence type="ECO:0000313" key="3">
    <source>
        <dbReference type="Proteomes" id="UP001433071"/>
    </source>
</evidence>
<reference evidence="2 3" key="1">
    <citation type="journal article" date="2024" name="Proc. Natl. Acad. Sci. U.S.A.">
        <title>The evolutionary genomics of adaptation to stress in wild rhizobium bacteria.</title>
        <authorList>
            <person name="Kehlet-Delgado H."/>
            <person name="Montoya A.P."/>
            <person name="Jensen K.T."/>
            <person name="Wendlandt C.E."/>
            <person name="Dexheimer C."/>
            <person name="Roberts M."/>
            <person name="Torres Martinez L."/>
            <person name="Friesen M.L."/>
            <person name="Griffitts J.S."/>
            <person name="Porter S.S."/>
        </authorList>
    </citation>
    <scope>NUCLEOTIDE SEQUENCE [LARGE SCALE GENOMIC DNA]</scope>
    <source>
        <strain evidence="2 3">M0641</strain>
    </source>
</reference>
<dbReference type="EMBL" id="JAMYQB010000006">
    <property type="protein sequence ID" value="MER9404389.1"/>
    <property type="molecule type" value="Genomic_DNA"/>
</dbReference>
<dbReference type="RefSeq" id="WP_352557470.1">
    <property type="nucleotide sequence ID" value="NZ_JAMYQB010000006.1"/>
</dbReference>
<feature type="compositionally biased region" description="Gly residues" evidence="1">
    <location>
        <begin position="170"/>
        <end position="181"/>
    </location>
</feature>
<protein>
    <recommendedName>
        <fullName evidence="4">PAS domain-containing protein</fullName>
    </recommendedName>
</protein>
<feature type="region of interest" description="Disordered" evidence="1">
    <location>
        <begin position="1"/>
        <end position="20"/>
    </location>
</feature>
<accession>A0ABV1YY36</accession>
<evidence type="ECO:0008006" key="4">
    <source>
        <dbReference type="Google" id="ProtNLM"/>
    </source>
</evidence>
<dbReference type="Proteomes" id="UP001433071">
    <property type="component" value="Unassembled WGS sequence"/>
</dbReference>
<comment type="caution">
    <text evidence="2">The sequence shown here is derived from an EMBL/GenBank/DDBJ whole genome shotgun (WGS) entry which is preliminary data.</text>
</comment>
<feature type="region of interest" description="Disordered" evidence="1">
    <location>
        <begin position="159"/>
        <end position="181"/>
    </location>
</feature>
<evidence type="ECO:0000313" key="2">
    <source>
        <dbReference type="EMBL" id="MER9404389.1"/>
    </source>
</evidence>
<name>A0ABV1YY36_9HYPH</name>
<sequence length="181" mass="20097">MPGSEFGAIPQLLPPGRPESTEPFSGDYEIFWSIYIRCNNKRKVRQVHIPALEALIGQPHGGKGWVLENEDYNEDRDRSLQRIVAVQRLNGPYNDRFLIDFMKTLYSLSPYWTIQARLDPSHPHGVYVNARFTRETAPEAPAVVDAMVELEGNFTDGMGGESGRYLGTGQRIGGDSAAGGS</sequence>
<keyword evidence="3" id="KW-1185">Reference proteome</keyword>
<evidence type="ECO:0000256" key="1">
    <source>
        <dbReference type="SAM" id="MobiDB-lite"/>
    </source>
</evidence>
<proteinExistence type="predicted"/>